<organism evidence="1 2">
    <name type="scientific">Kutzneria viridogrisea</name>
    <dbReference type="NCBI Taxonomy" id="47990"/>
    <lineage>
        <taxon>Bacteria</taxon>
        <taxon>Bacillati</taxon>
        <taxon>Actinomycetota</taxon>
        <taxon>Actinomycetes</taxon>
        <taxon>Pseudonocardiales</taxon>
        <taxon>Pseudonocardiaceae</taxon>
        <taxon>Kutzneria</taxon>
    </lineage>
</organism>
<dbReference type="InterPro" id="IPR029063">
    <property type="entry name" value="SAM-dependent_MTases_sf"/>
</dbReference>
<reference evidence="1 2" key="1">
    <citation type="submission" date="2020-08" db="EMBL/GenBank/DDBJ databases">
        <title>Genomic Encyclopedia of Archaeal and Bacterial Type Strains, Phase II (KMG-II): from individual species to whole genera.</title>
        <authorList>
            <person name="Goeker M."/>
        </authorList>
    </citation>
    <scope>NUCLEOTIDE SEQUENCE [LARGE SCALE GENOMIC DNA]</scope>
    <source>
        <strain evidence="1 2">DSM 43850</strain>
    </source>
</reference>
<dbReference type="RefSeq" id="WP_025353746.1">
    <property type="nucleotide sequence ID" value="NZ_BAAABQ010000022.1"/>
</dbReference>
<dbReference type="EMBL" id="JACJID010000005">
    <property type="protein sequence ID" value="MBA8929158.1"/>
    <property type="molecule type" value="Genomic_DNA"/>
</dbReference>
<name>A0ABR6BQH2_9PSEU</name>
<evidence type="ECO:0000313" key="2">
    <source>
        <dbReference type="Proteomes" id="UP000517916"/>
    </source>
</evidence>
<dbReference type="Proteomes" id="UP000517916">
    <property type="component" value="Unassembled WGS sequence"/>
</dbReference>
<gene>
    <name evidence="1" type="ORF">BC739_006376</name>
</gene>
<evidence type="ECO:0000313" key="1">
    <source>
        <dbReference type="EMBL" id="MBA8929158.1"/>
    </source>
</evidence>
<comment type="caution">
    <text evidence="1">The sequence shown here is derived from an EMBL/GenBank/DDBJ whole genome shotgun (WGS) entry which is preliminary data.</text>
</comment>
<dbReference type="SUPFAM" id="SSF53335">
    <property type="entry name" value="S-adenosyl-L-methionine-dependent methyltransferases"/>
    <property type="match status" value="1"/>
</dbReference>
<protein>
    <recommendedName>
        <fullName evidence="3">Methyltransferase family protein</fullName>
    </recommendedName>
</protein>
<dbReference type="Gene3D" id="3.40.50.150">
    <property type="entry name" value="Vaccinia Virus protein VP39"/>
    <property type="match status" value="1"/>
</dbReference>
<sequence>MSKESQTSGIYQEPREVTDISDCYFYHTMDIPGHGTVEGEWDLRGKEYQYLGGVDFAGKRVLELGPASGFLTTYMESRGAEVVVRDLSEDFSWDTVPFAGMDYAEADENRRSHLRKLNNGFWLNHAANKSRAKVTYGTIYTVPEEIGPVDIATFASILLHVRDPFAALHSASKLVTDKIIVTDLYPTTDFHLVPNIVDAQGPQGEETATLTALGEAKMVFLPRHEDQAYADTWWMMSPAIIQRFLGVLGFEKTEVTYHHAPARGHRTFLYTVVGHRTRQP</sequence>
<accession>A0ABR6BQH2</accession>
<proteinExistence type="predicted"/>
<keyword evidence="2" id="KW-1185">Reference proteome</keyword>
<dbReference type="Pfam" id="PF13489">
    <property type="entry name" value="Methyltransf_23"/>
    <property type="match status" value="1"/>
</dbReference>
<evidence type="ECO:0008006" key="3">
    <source>
        <dbReference type="Google" id="ProtNLM"/>
    </source>
</evidence>